<accession>A0A2P6MYV8</accession>
<evidence type="ECO:0000256" key="2">
    <source>
        <dbReference type="ARBA" id="ARBA00022614"/>
    </source>
</evidence>
<dbReference type="OrthoDB" id="676979at2759"/>
<dbReference type="Gene3D" id="3.80.10.10">
    <property type="entry name" value="Ribonuclease Inhibitor"/>
    <property type="match status" value="2"/>
</dbReference>
<keyword evidence="5" id="KW-0808">Transferase</keyword>
<dbReference type="EMBL" id="MDYQ01000294">
    <property type="protein sequence ID" value="PRP76887.1"/>
    <property type="molecule type" value="Genomic_DNA"/>
</dbReference>
<evidence type="ECO:0000313" key="6">
    <source>
        <dbReference type="Proteomes" id="UP000241769"/>
    </source>
</evidence>
<proteinExistence type="predicted"/>
<keyword evidence="3" id="KW-0677">Repeat</keyword>
<dbReference type="PANTHER" id="PTHR48059:SF30">
    <property type="entry name" value="OS06G0587000 PROTEIN"/>
    <property type="match status" value="1"/>
</dbReference>
<comment type="caution">
    <text evidence="5">The sequence shown here is derived from an EMBL/GenBank/DDBJ whole genome shotgun (WGS) entry which is preliminary data.</text>
</comment>
<organism evidence="5 6">
    <name type="scientific">Planoprotostelium fungivorum</name>
    <dbReference type="NCBI Taxonomy" id="1890364"/>
    <lineage>
        <taxon>Eukaryota</taxon>
        <taxon>Amoebozoa</taxon>
        <taxon>Evosea</taxon>
        <taxon>Variosea</taxon>
        <taxon>Cavosteliida</taxon>
        <taxon>Cavosteliaceae</taxon>
        <taxon>Planoprotostelium</taxon>
    </lineage>
</organism>
<sequence>MMRGSLCLIFLLLSSLSSLVIAAVIDPAERSQISSLLSLWSTNTLPEGWSFSNLDNVCNTNSSFSPLWNGLVCDDAGHITSFTFSARNPSEFFIFPYPLRRLHKIEVINLRDMNWQWTHLPFWLNELRRLKTLRVMRTKGLLSPLPSLIDLEDLRELKITNSDLDIDFPVDLLRIPNLVVLDLSGNSINGAIDYELLLNSTIREVKLTPSNITCLTSADTDILSRMEHQSIHLLIDYTCPQITWPSQSSALKELYEQFRGCHMMPSDDMIQDACVRDLNRVECSQGYVTSIQLQESFNASGACQSIVKLKELFTLSIVNMNLTGNIDILCQLKGLQDLDLSRNQLTAVPSCIFPSTSNSISLSGNSIRRLPKICNISVVSLDLSHNDIKFFPQCQRLIGSGIFFKLNLSHNRMSGKLNHFRSWAKGSLSIDLSHNRYSSALPLDVWDIFQKFAGVSLGHSDWRGNVPKVYGDLYDKWTLLSVDLSNNRISGDIPNFPGIMNLIDVRYNPMMSGRIPQRLSPSRFGQSLLFNGTGLTCPNERNWKEAQRAGRTDACTFPLPTTSSTTSSTKQTISSSTYNGVASTSYGWPLVSSLILLSLVPLR</sequence>
<keyword evidence="5" id="KW-0418">Kinase</keyword>
<dbReference type="InterPro" id="IPR051848">
    <property type="entry name" value="PGIP"/>
</dbReference>
<keyword evidence="5" id="KW-0675">Receptor</keyword>
<dbReference type="AlphaFoldDB" id="A0A2P6MYV8"/>
<reference evidence="5 6" key="1">
    <citation type="journal article" date="2018" name="Genome Biol. Evol.">
        <title>Multiple Roots of Fruiting Body Formation in Amoebozoa.</title>
        <authorList>
            <person name="Hillmann F."/>
            <person name="Forbes G."/>
            <person name="Novohradska S."/>
            <person name="Ferling I."/>
            <person name="Riege K."/>
            <person name="Groth M."/>
            <person name="Westermann M."/>
            <person name="Marz M."/>
            <person name="Spaller T."/>
            <person name="Winckler T."/>
            <person name="Schaap P."/>
            <person name="Glockner G."/>
        </authorList>
    </citation>
    <scope>NUCLEOTIDE SEQUENCE [LARGE SCALE GENOMIC DNA]</scope>
    <source>
        <strain evidence="5 6">Jena</strain>
    </source>
</reference>
<evidence type="ECO:0000313" key="5">
    <source>
        <dbReference type="EMBL" id="PRP76887.1"/>
    </source>
</evidence>
<evidence type="ECO:0000256" key="1">
    <source>
        <dbReference type="ARBA" id="ARBA00004196"/>
    </source>
</evidence>
<evidence type="ECO:0000256" key="3">
    <source>
        <dbReference type="ARBA" id="ARBA00022737"/>
    </source>
</evidence>
<evidence type="ECO:0000256" key="4">
    <source>
        <dbReference type="SAM" id="SignalP"/>
    </source>
</evidence>
<keyword evidence="4" id="KW-0732">Signal</keyword>
<dbReference type="SUPFAM" id="SSF52058">
    <property type="entry name" value="L domain-like"/>
    <property type="match status" value="1"/>
</dbReference>
<name>A0A2P6MYV8_9EUKA</name>
<dbReference type="Proteomes" id="UP000241769">
    <property type="component" value="Unassembled WGS sequence"/>
</dbReference>
<feature type="signal peptide" evidence="4">
    <location>
        <begin position="1"/>
        <end position="22"/>
    </location>
</feature>
<protein>
    <submittedName>
        <fullName evidence="5">Receptor-like protein kinase</fullName>
    </submittedName>
</protein>
<dbReference type="InterPro" id="IPR003591">
    <property type="entry name" value="Leu-rich_rpt_typical-subtyp"/>
</dbReference>
<dbReference type="InParanoid" id="A0A2P6MYV8"/>
<feature type="chain" id="PRO_5015138866" evidence="4">
    <location>
        <begin position="23"/>
        <end position="603"/>
    </location>
</feature>
<dbReference type="Pfam" id="PF13516">
    <property type="entry name" value="LRR_6"/>
    <property type="match status" value="1"/>
</dbReference>
<dbReference type="SMART" id="SM00369">
    <property type="entry name" value="LRR_TYP"/>
    <property type="match status" value="2"/>
</dbReference>
<gene>
    <name evidence="5" type="ORF">PROFUN_14682</name>
</gene>
<dbReference type="InterPro" id="IPR032675">
    <property type="entry name" value="LRR_dom_sf"/>
</dbReference>
<dbReference type="GO" id="GO:0016301">
    <property type="term" value="F:kinase activity"/>
    <property type="evidence" value="ECO:0007669"/>
    <property type="project" value="UniProtKB-KW"/>
</dbReference>
<dbReference type="Pfam" id="PF00560">
    <property type="entry name" value="LRR_1"/>
    <property type="match status" value="1"/>
</dbReference>
<keyword evidence="2" id="KW-0433">Leucine-rich repeat</keyword>
<comment type="subcellular location">
    <subcellularLocation>
        <location evidence="1">Cell envelope</location>
    </subcellularLocation>
</comment>
<dbReference type="InterPro" id="IPR001611">
    <property type="entry name" value="Leu-rich_rpt"/>
</dbReference>
<dbReference type="PANTHER" id="PTHR48059">
    <property type="entry name" value="POLYGALACTURONASE INHIBITOR 1"/>
    <property type="match status" value="1"/>
</dbReference>
<keyword evidence="6" id="KW-1185">Reference proteome</keyword>